<dbReference type="SUPFAM" id="SSF56672">
    <property type="entry name" value="DNA/RNA polymerases"/>
    <property type="match status" value="1"/>
</dbReference>
<dbReference type="SUPFAM" id="SSF100879">
    <property type="entry name" value="Lesion bypass DNA polymerase (Y-family), little finger domain"/>
    <property type="match status" value="1"/>
</dbReference>
<evidence type="ECO:0000313" key="6">
    <source>
        <dbReference type="Proteomes" id="UP000231632"/>
    </source>
</evidence>
<organism evidence="5 6">
    <name type="scientific">Mariprofundus micogutta</name>
    <dbReference type="NCBI Taxonomy" id="1921010"/>
    <lineage>
        <taxon>Bacteria</taxon>
        <taxon>Pseudomonadati</taxon>
        <taxon>Pseudomonadota</taxon>
        <taxon>Candidatius Mariprofundia</taxon>
        <taxon>Mariprofundales</taxon>
        <taxon>Mariprofundaceae</taxon>
        <taxon>Mariprofundus</taxon>
    </lineage>
</organism>
<comment type="caution">
    <text evidence="5">The sequence shown here is derived from an EMBL/GenBank/DDBJ whole genome shotgun (WGS) entry which is preliminary data.</text>
</comment>
<dbReference type="PANTHER" id="PTHR11076:SF34">
    <property type="entry name" value="PROTEIN UMUC"/>
    <property type="match status" value="1"/>
</dbReference>
<dbReference type="GO" id="GO:0003684">
    <property type="term" value="F:damaged DNA binding"/>
    <property type="evidence" value="ECO:0007669"/>
    <property type="project" value="InterPro"/>
</dbReference>
<keyword evidence="5" id="KW-0548">Nucleotidyltransferase</keyword>
<keyword evidence="5" id="KW-0808">Transferase</keyword>
<dbReference type="InterPro" id="IPR043128">
    <property type="entry name" value="Rev_trsase/Diguanyl_cyclase"/>
</dbReference>
<dbReference type="PROSITE" id="PS50173">
    <property type="entry name" value="UMUC"/>
    <property type="match status" value="1"/>
</dbReference>
<evidence type="ECO:0000313" key="5">
    <source>
        <dbReference type="EMBL" id="GAV19206.1"/>
    </source>
</evidence>
<dbReference type="GO" id="GO:0005829">
    <property type="term" value="C:cytosol"/>
    <property type="evidence" value="ECO:0007669"/>
    <property type="project" value="TreeGrafter"/>
</dbReference>
<dbReference type="EMBL" id="BDFD01000001">
    <property type="protein sequence ID" value="GAV19206.1"/>
    <property type="molecule type" value="Genomic_DNA"/>
</dbReference>
<evidence type="ECO:0000256" key="3">
    <source>
        <dbReference type="ARBA" id="ARBA00022932"/>
    </source>
</evidence>
<accession>A0A1L8CJX6</accession>
<dbReference type="GO" id="GO:0003887">
    <property type="term" value="F:DNA-directed DNA polymerase activity"/>
    <property type="evidence" value="ECO:0007669"/>
    <property type="project" value="UniProtKB-EC"/>
</dbReference>
<dbReference type="Pfam" id="PF00817">
    <property type="entry name" value="IMS"/>
    <property type="match status" value="1"/>
</dbReference>
<gene>
    <name evidence="5" type="ORF">MMIC_P0135</name>
</gene>
<dbReference type="InterPro" id="IPR022880">
    <property type="entry name" value="DNApol_IV"/>
</dbReference>
<dbReference type="RefSeq" id="WP_227819278.1">
    <property type="nucleotide sequence ID" value="NZ_BDFD01000001.1"/>
</dbReference>
<dbReference type="Gene3D" id="1.10.150.20">
    <property type="entry name" value="5' to 3' exonuclease, C-terminal subdomain"/>
    <property type="match status" value="1"/>
</dbReference>
<evidence type="ECO:0000256" key="1">
    <source>
        <dbReference type="ARBA" id="ARBA00010945"/>
    </source>
</evidence>
<dbReference type="Proteomes" id="UP000231632">
    <property type="component" value="Unassembled WGS sequence"/>
</dbReference>
<dbReference type="GO" id="GO:0042276">
    <property type="term" value="P:error-prone translesion synthesis"/>
    <property type="evidence" value="ECO:0007669"/>
    <property type="project" value="TreeGrafter"/>
</dbReference>
<name>A0A1L8CJX6_9PROT</name>
<comment type="similarity">
    <text evidence="1">Belongs to the DNA polymerase type-Y family.</text>
</comment>
<evidence type="ECO:0000256" key="2">
    <source>
        <dbReference type="ARBA" id="ARBA00022457"/>
    </source>
</evidence>
<dbReference type="GO" id="GO:0006281">
    <property type="term" value="P:DNA repair"/>
    <property type="evidence" value="ECO:0007669"/>
    <property type="project" value="InterPro"/>
</dbReference>
<protein>
    <submittedName>
        <fullName evidence="5">DNA polymerase IV</fullName>
        <ecNumber evidence="5">2.7.7.7</ecNumber>
    </submittedName>
</protein>
<dbReference type="PANTHER" id="PTHR11076">
    <property type="entry name" value="DNA REPAIR POLYMERASE UMUC / TRANSFERASE FAMILY MEMBER"/>
    <property type="match status" value="1"/>
</dbReference>
<dbReference type="AlphaFoldDB" id="A0A1L8CJX6"/>
<evidence type="ECO:0000259" key="4">
    <source>
        <dbReference type="PROSITE" id="PS50173"/>
    </source>
</evidence>
<reference evidence="5 6" key="1">
    <citation type="journal article" date="2017" name="Arch. Microbiol.">
        <title>Mariprofundus micogutta sp. nov., a novel iron-oxidizing zetaproteobacterium isolated from a deep-sea hydrothermal field at the Bayonnaise knoll of the Izu-Ogasawara arc, and a description of Mariprofundales ord. nov. and Zetaproteobacteria classis nov.</title>
        <authorList>
            <person name="Makita H."/>
            <person name="Tanaka E."/>
            <person name="Mitsunobu S."/>
            <person name="Miyazaki M."/>
            <person name="Nunoura T."/>
            <person name="Uematsu K."/>
            <person name="Takaki Y."/>
            <person name="Nishi S."/>
            <person name="Shimamura S."/>
            <person name="Takai K."/>
        </authorList>
    </citation>
    <scope>NUCLEOTIDE SEQUENCE [LARGE SCALE GENOMIC DNA]</scope>
    <source>
        <strain evidence="5 6">ET2</strain>
    </source>
</reference>
<keyword evidence="6" id="KW-1185">Reference proteome</keyword>
<dbReference type="InterPro" id="IPR043502">
    <property type="entry name" value="DNA/RNA_pol_sf"/>
</dbReference>
<dbReference type="InterPro" id="IPR036775">
    <property type="entry name" value="DNA_pol_Y-fam_lit_finger_sf"/>
</dbReference>
<dbReference type="InterPro" id="IPR050116">
    <property type="entry name" value="DNA_polymerase-Y"/>
</dbReference>
<sequence length="408" mass="45534">MSNWSNAIAHVDCDAFYASCEAARRPDLKGRPICVLSSQNAIVVAKSYDAKALGITTGMPVWEAKKLSPQVVCLAADFRYYGQVSNKVFSILRRYSPDVEIYSIDEAFLDMNGMRSLWRKSFQQIADDIRVSIFRETGVTVSVGISNTRTLAKLASESNKPNGTAVLPGQRIELFLSDLPVAAIPGIGRNRAALLQKFKIHTALQFAHLEDTLMHRLLGRHGMLLKHELSGRSVLPLELKQVVPKSIARTASMGQLSHDRRLIAAHLSYHGMRLVAELVAKQLLARRLSVFLTLASFERQGTSVQLDFSTSSLKRIMAAVKVCFQQLFRPGEQYRGCGVVATDISREVSRTDDLFGFSREDTRQTSLMLTVNHINKKYGDRTVSLASVGQVKKKRQAPRFHYPLFIAH</sequence>
<feature type="domain" description="UmuC" evidence="4">
    <location>
        <begin position="8"/>
        <end position="188"/>
    </location>
</feature>
<dbReference type="InterPro" id="IPR001126">
    <property type="entry name" value="UmuC"/>
</dbReference>
<dbReference type="STRING" id="1921010.MMIC_P0135"/>
<proteinExistence type="inferred from homology"/>
<dbReference type="InterPro" id="IPR017961">
    <property type="entry name" value="DNA_pol_Y-fam_little_finger"/>
</dbReference>
<dbReference type="GO" id="GO:0009432">
    <property type="term" value="P:SOS response"/>
    <property type="evidence" value="ECO:0007669"/>
    <property type="project" value="TreeGrafter"/>
</dbReference>
<dbReference type="Gene3D" id="3.40.1170.60">
    <property type="match status" value="1"/>
</dbReference>
<dbReference type="EC" id="2.7.7.7" evidence="5"/>
<keyword evidence="3" id="KW-0239">DNA-directed DNA polymerase</keyword>
<keyword evidence="2" id="KW-0515">Mutator protein</keyword>
<dbReference type="CDD" id="cd03586">
    <property type="entry name" value="PolY_Pol_IV_kappa"/>
    <property type="match status" value="1"/>
</dbReference>
<dbReference type="Gene3D" id="3.30.1490.100">
    <property type="entry name" value="DNA polymerase, Y-family, little finger domain"/>
    <property type="match status" value="1"/>
</dbReference>
<dbReference type="Pfam" id="PF11799">
    <property type="entry name" value="IMS_C"/>
    <property type="match status" value="1"/>
</dbReference>
<dbReference type="Gene3D" id="3.30.70.270">
    <property type="match status" value="1"/>
</dbReference>